<proteinExistence type="predicted"/>
<evidence type="ECO:0000313" key="1">
    <source>
        <dbReference type="EMBL" id="MBK6264450.1"/>
    </source>
</evidence>
<dbReference type="Proteomes" id="UP000611723">
    <property type="component" value="Unassembled WGS sequence"/>
</dbReference>
<sequence length="978" mass="115500">MKEQQYEKAGEWRQYLQKYFQNQLQQKKEFVQNQYDFILSKKKELGNSDDFSVKDKNKQAIFHHLKSILHQKPTETRIDQLHPALFEKAHEILAVLHDVIIKQQKKERFRLLKTDGFFLKIRKIFKSFFFYLSRLPFFFLNIFRKKKKLLRYWKHEISNKKLFEKHLIIAFYPQMTVLENLIQREYLIALESVKDFEKHYEYQDNEILDVTIDYFNPEFEKTITHQINKWYEIGIDAFTRDFELAGTIEYRRRELSPKNLEKEAVKYHKKWEKNHHHWENTAYALYEDWRSELELSALQAFIQSGTFKLTTNIYAWNEKINNSYLKGIDQFLKEAHANFEYDKHEDIEELHKKITQVNYQTKKQLDQGLLQKLQETLAQNSLLNQIDRLEYQINERINQMGNQYVVTKNNRFNEPLADSDLLQISNFELLSFEIEPRLNDELEALKSSIFQKMDELLVLVGDIDEMVSYMLSTASGALDKEQNELEALKIISDGFQRAENKSAEAYERLKEIILICENELKKTTTAFISDLQELKENENVSALRIRLNKAKALQKSEVITQKVVNEAHKLYSEGKRLSIKLYRKALYYQEQFSRRFLSATISIEPNRAVSDFLSDSNTIIEQLPIIYKRLYAIEPLNDSVLFEGRENELRHLAKAYAAWEKGKYASVLFTGEKWSGLTSLINYGIKSIKFNQTPIRHAFSGNNPKTEDLFLTFSELLGNENLADSQSVIAHLNEGNKKIIILEDLQNIFLRVLHGQTALIALIEIITATQKNIFWIASMSVYTFNYLERSLKMSAFFSYHIPLAPMSAENISQLIIKRNRISGFKIEFEASRKDLQDKKYRRLNEKEKQLYLKERFFKELNAFAKSNISMALMYWLLSTRDVSGQSIVIRNFKKPDLSFLTSLQTDRIFILLSLVMHDGLREDQVAQVLAIDIQKVRFLVLEMMEDGILFHQNDLYMVNPIVYRNTVQLLRSKNMIIG</sequence>
<reference evidence="1" key="1">
    <citation type="submission" date="2021-01" db="EMBL/GenBank/DDBJ databases">
        <title>Marivirga aurantiaca sp. nov., isolated from intertidal surface sediments.</title>
        <authorList>
            <person name="Zhang M."/>
        </authorList>
    </citation>
    <scope>NUCLEOTIDE SEQUENCE</scope>
    <source>
        <strain evidence="1">S37H4</strain>
    </source>
</reference>
<gene>
    <name evidence="1" type="ORF">JKA74_05325</name>
</gene>
<name>A0A934WX22_9BACT</name>
<comment type="caution">
    <text evidence="1">The sequence shown here is derived from an EMBL/GenBank/DDBJ whole genome shotgun (WGS) entry which is preliminary data.</text>
</comment>
<dbReference type="RefSeq" id="WP_201430111.1">
    <property type="nucleotide sequence ID" value="NZ_JAEQBW010000001.1"/>
</dbReference>
<accession>A0A934WX22</accession>
<keyword evidence="2" id="KW-1185">Reference proteome</keyword>
<organism evidence="1 2">
    <name type="scientific">Marivirga aurantiaca</name>
    <dbReference type="NCBI Taxonomy" id="2802615"/>
    <lineage>
        <taxon>Bacteria</taxon>
        <taxon>Pseudomonadati</taxon>
        <taxon>Bacteroidota</taxon>
        <taxon>Cytophagia</taxon>
        <taxon>Cytophagales</taxon>
        <taxon>Marivirgaceae</taxon>
        <taxon>Marivirga</taxon>
    </lineage>
</organism>
<dbReference type="AlphaFoldDB" id="A0A934WX22"/>
<evidence type="ECO:0000313" key="2">
    <source>
        <dbReference type="Proteomes" id="UP000611723"/>
    </source>
</evidence>
<dbReference type="EMBL" id="JAEQBW010000001">
    <property type="protein sequence ID" value="MBK6264450.1"/>
    <property type="molecule type" value="Genomic_DNA"/>
</dbReference>
<protein>
    <submittedName>
        <fullName evidence="1">Uncharacterized protein</fullName>
    </submittedName>
</protein>